<comment type="caution">
    <text evidence="2">The sequence shown here is derived from an EMBL/GenBank/DDBJ whole genome shotgun (WGS) entry which is preliminary data.</text>
</comment>
<proteinExistence type="predicted"/>
<feature type="transmembrane region" description="Helical" evidence="1">
    <location>
        <begin position="148"/>
        <end position="173"/>
    </location>
</feature>
<keyword evidence="1" id="KW-0812">Transmembrane</keyword>
<accession>A0A941FFD6</accession>
<evidence type="ECO:0000313" key="2">
    <source>
        <dbReference type="EMBL" id="MBR8642954.1"/>
    </source>
</evidence>
<keyword evidence="3" id="KW-1185">Reference proteome</keyword>
<gene>
    <name evidence="2" type="ORF">KEF29_35655</name>
</gene>
<evidence type="ECO:0000256" key="1">
    <source>
        <dbReference type="SAM" id="Phobius"/>
    </source>
</evidence>
<feature type="transmembrane region" description="Helical" evidence="1">
    <location>
        <begin position="65"/>
        <end position="85"/>
    </location>
</feature>
<sequence>MPSRPPSWGSLSGPLVRSHRRWACAVLEAVVGGHADASRSGFRLRTRPVARPYRSGRGLLPARDLAGAWILVVLIAVPAWALTIGEARDMGVEPGTMGMALALFLLLWVTMMAAMMLPSMAPVAITWVRGIGRRSSGWSRTARTVEFVGGYLLVWTAFGLLAYAALAFTGGLVDDHPTAGRWIGSVAFLLAGLYQLGPLKHVCLRHCRDPLSHLVRYAGFRRSARDLRVGVHHGAYCVGCCAGLMVVLVPLGVMNVAAMAGLALVIFMEKLWSRGPLLTGVVGAAFLVLAALAPFQDWLLPGLQGSMPSMDGM</sequence>
<dbReference type="AlphaFoldDB" id="A0A941FFD6"/>
<dbReference type="InterPro" id="IPR018688">
    <property type="entry name" value="PpoB2-like"/>
</dbReference>
<dbReference type="Proteomes" id="UP000682308">
    <property type="component" value="Unassembled WGS sequence"/>
</dbReference>
<reference evidence="2 3" key="1">
    <citation type="submission" date="2021-04" db="EMBL/GenBank/DDBJ databases">
        <title>Characterization of the biosynthetic gene cluster of new lipopeptides with antitumor activity in the genome of the marine Streptomyces PHM034.</title>
        <authorList>
            <person name="Ceniceros A."/>
            <person name="Canedo L."/>
            <person name="Mendez C."/>
            <person name="Olano C."/>
            <person name="Schleissner C."/>
            <person name="Cuevas C."/>
            <person name="De La Calle F."/>
            <person name="Salas J.A."/>
        </authorList>
    </citation>
    <scope>NUCLEOTIDE SEQUENCE [LARGE SCALE GENOMIC DNA]</scope>
    <source>
        <strain evidence="2 3">PHM034</strain>
    </source>
</reference>
<keyword evidence="1" id="KW-0472">Membrane</keyword>
<evidence type="ECO:0000313" key="3">
    <source>
        <dbReference type="Proteomes" id="UP000682308"/>
    </source>
</evidence>
<protein>
    <submittedName>
        <fullName evidence="2">DUF2182 domain-containing protein</fullName>
    </submittedName>
</protein>
<feature type="transmembrane region" description="Helical" evidence="1">
    <location>
        <begin position="280"/>
        <end position="300"/>
    </location>
</feature>
<dbReference type="Pfam" id="PF09948">
    <property type="entry name" value="PpoB2"/>
    <property type="match status" value="1"/>
</dbReference>
<feature type="transmembrane region" description="Helical" evidence="1">
    <location>
        <begin position="235"/>
        <end position="268"/>
    </location>
</feature>
<organism evidence="2 3">
    <name type="scientific">Streptomyces tuirus</name>
    <dbReference type="NCBI Taxonomy" id="68278"/>
    <lineage>
        <taxon>Bacteria</taxon>
        <taxon>Bacillati</taxon>
        <taxon>Actinomycetota</taxon>
        <taxon>Actinomycetes</taxon>
        <taxon>Kitasatosporales</taxon>
        <taxon>Streptomycetaceae</taxon>
        <taxon>Streptomyces</taxon>
    </lineage>
</organism>
<name>A0A941FFD6_9ACTN</name>
<feature type="transmembrane region" description="Helical" evidence="1">
    <location>
        <begin position="105"/>
        <end position="128"/>
    </location>
</feature>
<dbReference type="EMBL" id="JAGTPG010000002">
    <property type="protein sequence ID" value="MBR8642954.1"/>
    <property type="molecule type" value="Genomic_DNA"/>
</dbReference>
<keyword evidence="1" id="KW-1133">Transmembrane helix</keyword>